<reference evidence="2 3" key="1">
    <citation type="submission" date="2020-01" db="EMBL/GenBank/DDBJ databases">
        <title>Sphingomonas sp. C33 whole genome sequece.</title>
        <authorList>
            <person name="Park C."/>
        </authorList>
    </citation>
    <scope>NUCLEOTIDE SEQUENCE [LARGE SCALE GENOMIC DNA]</scope>
    <source>
        <strain evidence="2 3">C33</strain>
    </source>
</reference>
<evidence type="ECO:0000259" key="1">
    <source>
        <dbReference type="Pfam" id="PF13661"/>
    </source>
</evidence>
<evidence type="ECO:0000313" key="3">
    <source>
        <dbReference type="Proteomes" id="UP000464468"/>
    </source>
</evidence>
<dbReference type="GO" id="GO:0006449">
    <property type="term" value="P:regulation of translational termination"/>
    <property type="evidence" value="ECO:0007669"/>
    <property type="project" value="TreeGrafter"/>
</dbReference>
<dbReference type="Pfam" id="PF13661">
    <property type="entry name" value="2OG-FeII_Oxy_4"/>
    <property type="match status" value="1"/>
</dbReference>
<accession>A0A7Z2S7J8</accession>
<dbReference type="AlphaFoldDB" id="A0A7Z2S7J8"/>
<protein>
    <recommendedName>
        <fullName evidence="1">Prolyl 3,4-dihydroxylase TPA1/OFD1 N-terminal domain-containing protein</fullName>
    </recommendedName>
</protein>
<name>A0A7Z2S7J8_9SPHN</name>
<gene>
    <name evidence="2" type="ORF">GVO57_05585</name>
</gene>
<sequence>MGQSQPILKLNPQLDLPGLKTAFARDRRVQIRDFLTRDSAQSIAQLLAEETPWGLSWQAGADGPHKLRREQMAGLDPSTMQRTWQKLNHAAATGQFAFIYSQYQMYDAVRDGWSASAAHDGIVAALNGPDIIALMRDVTGIGQISWCDAQATHFGAGQFLTVHQDVNENEDWLVAYVLNLCTHEWHPDWGGYLNFFNDDGDIVAGFRPRFNALNIFAVPQHHHVSYLPGYAPAGRFAITGWFRGR</sequence>
<dbReference type="InterPro" id="IPR051842">
    <property type="entry name" value="uS12_prolyl_hydroxylase"/>
</dbReference>
<organism evidence="2 3">
    <name type="scientific">Sphingomonas changnyeongensis</name>
    <dbReference type="NCBI Taxonomy" id="2698679"/>
    <lineage>
        <taxon>Bacteria</taxon>
        <taxon>Pseudomonadati</taxon>
        <taxon>Pseudomonadota</taxon>
        <taxon>Alphaproteobacteria</taxon>
        <taxon>Sphingomonadales</taxon>
        <taxon>Sphingomonadaceae</taxon>
        <taxon>Sphingomonas</taxon>
    </lineage>
</organism>
<dbReference type="RefSeq" id="WP_160592334.1">
    <property type="nucleotide sequence ID" value="NZ_CP047895.1"/>
</dbReference>
<dbReference type="PANTHER" id="PTHR12117">
    <property type="entry name" value="HISTONE ACETYLTRANSFERASE COMPLEX"/>
    <property type="match status" value="1"/>
</dbReference>
<evidence type="ECO:0000313" key="2">
    <source>
        <dbReference type="EMBL" id="QHL90406.1"/>
    </source>
</evidence>
<keyword evidence="3" id="KW-1185">Reference proteome</keyword>
<dbReference type="InterPro" id="IPR039558">
    <property type="entry name" value="TPA1/OFD1_N"/>
</dbReference>
<dbReference type="Gene3D" id="2.60.120.620">
    <property type="entry name" value="q2cbj1_9rhob like domain"/>
    <property type="match status" value="1"/>
</dbReference>
<dbReference type="EMBL" id="CP047895">
    <property type="protein sequence ID" value="QHL90406.1"/>
    <property type="molecule type" value="Genomic_DNA"/>
</dbReference>
<dbReference type="GO" id="GO:0005737">
    <property type="term" value="C:cytoplasm"/>
    <property type="evidence" value="ECO:0007669"/>
    <property type="project" value="TreeGrafter"/>
</dbReference>
<dbReference type="GO" id="GO:0031543">
    <property type="term" value="F:peptidyl-proline dioxygenase activity"/>
    <property type="evidence" value="ECO:0007669"/>
    <property type="project" value="TreeGrafter"/>
</dbReference>
<proteinExistence type="predicted"/>
<feature type="domain" description="Prolyl 3,4-dihydroxylase TPA1/OFD1 N-terminal" evidence="1">
    <location>
        <begin position="150"/>
        <end position="243"/>
    </location>
</feature>
<dbReference type="PANTHER" id="PTHR12117:SF0">
    <property type="entry name" value="PROLYL 3-HYDROXYLASE OGFOD1"/>
    <property type="match status" value="1"/>
</dbReference>
<dbReference type="KEGG" id="schy:GVO57_05585"/>
<dbReference type="Proteomes" id="UP000464468">
    <property type="component" value="Chromosome"/>
</dbReference>